<evidence type="ECO:0008006" key="3">
    <source>
        <dbReference type="Google" id="ProtNLM"/>
    </source>
</evidence>
<dbReference type="Proteomes" id="UP001364764">
    <property type="component" value="Chromosome"/>
</dbReference>
<proteinExistence type="predicted"/>
<name>A0ABD8AX80_PAEAM</name>
<evidence type="ECO:0000313" key="1">
    <source>
        <dbReference type="EMBL" id="WWP22156.1"/>
    </source>
</evidence>
<organism evidence="1 2">
    <name type="scientific">Paenibacillus amylolyticus</name>
    <dbReference type="NCBI Taxonomy" id="1451"/>
    <lineage>
        <taxon>Bacteria</taxon>
        <taxon>Bacillati</taxon>
        <taxon>Bacillota</taxon>
        <taxon>Bacilli</taxon>
        <taxon>Bacillales</taxon>
        <taxon>Paenibacillaceae</taxon>
        <taxon>Paenibacillus</taxon>
    </lineage>
</organism>
<sequence length="160" mass="18549">MSKHHFVIENKSQVNEDIYTFYSWDSNGVIHGNGLTTENHATLEDEFIAYIYDSLCWLDTWNPSTCMRCSGLNNYGLTVIEEQDVLLKFHQLIRAWMDLFSHATDPIVLTGRYCVDGEEQKGYYEKLVYNKVELINELHKLANMAKYAEINGKCIVHFGI</sequence>
<dbReference type="RefSeq" id="WP_338708130.1">
    <property type="nucleotide sequence ID" value="NZ_CP145892.1"/>
</dbReference>
<gene>
    <name evidence="1" type="ORF">V6668_08280</name>
</gene>
<dbReference type="AlphaFoldDB" id="A0ABD8AX80"/>
<dbReference type="GeneID" id="93475455"/>
<protein>
    <recommendedName>
        <fullName evidence="3">Coproporphyrinogen III oxidase</fullName>
    </recommendedName>
</protein>
<evidence type="ECO:0000313" key="2">
    <source>
        <dbReference type="Proteomes" id="UP001364764"/>
    </source>
</evidence>
<accession>A0ABD8AX80</accession>
<reference evidence="1 2" key="1">
    <citation type="submission" date="2024-02" db="EMBL/GenBank/DDBJ databases">
        <title>Complete sequences of two Paenibacillus sp. strains and one Lysinibacillus strain isolated from the environment on STAA medium highlight biotechnological potential.</title>
        <authorList>
            <person name="Attere S.A."/>
            <person name="Piche L.C."/>
            <person name="Intertaglia L."/>
            <person name="Lami R."/>
            <person name="Charette S.J."/>
            <person name="Vincent A.T."/>
        </authorList>
    </citation>
    <scope>NUCLEOTIDE SEQUENCE [LARGE SCALE GENOMIC DNA]</scope>
    <source>
        <strain evidence="1 2">Y5S-7</strain>
    </source>
</reference>
<dbReference type="EMBL" id="CP145892">
    <property type="protein sequence ID" value="WWP22156.1"/>
    <property type="molecule type" value="Genomic_DNA"/>
</dbReference>